<dbReference type="EC" id="2.3.2.24" evidence="3"/>
<name>A0ABD1GAL7_SALDI</name>
<dbReference type="EMBL" id="JBEAFC010000009">
    <property type="protein sequence ID" value="KAL1541174.1"/>
    <property type="molecule type" value="Genomic_DNA"/>
</dbReference>
<dbReference type="PANTHER" id="PTHR46116">
    <property type="entry name" value="(E3-INDEPENDENT) E2 UBIQUITIN-CONJUGATING ENZYME"/>
    <property type="match status" value="1"/>
</dbReference>
<sequence length="93" mass="10503">MMMYLMRRPPKDFEELVLEHFRKRGPYILKACDAYMNGNLIGSLAKDASASDSITNFNSVGFKLMLAKLLPKLVYALNDVGAMCQGFEHLTQL</sequence>
<keyword evidence="1 3" id="KW-0808">Transferase</keyword>
<dbReference type="Gene3D" id="3.10.110.10">
    <property type="entry name" value="Ubiquitin Conjugating Enzyme"/>
    <property type="match status" value="1"/>
</dbReference>
<keyword evidence="4" id="KW-1185">Reference proteome</keyword>
<comment type="caution">
    <text evidence="3">The sequence shown here is derived from an EMBL/GenBank/DDBJ whole genome shotgun (WGS) entry which is preliminary data.</text>
</comment>
<gene>
    <name evidence="3" type="primary">UBC23</name>
    <name evidence="3" type="ORF">AAHA92_25428</name>
</gene>
<keyword evidence="3" id="KW-0012">Acyltransferase</keyword>
<dbReference type="PANTHER" id="PTHR46116:SF21">
    <property type="entry name" value="UBIQUITIN-CONJUGATING ENZYME E2 23-RELATED"/>
    <property type="match status" value="1"/>
</dbReference>
<accession>A0ABD1GAL7</accession>
<dbReference type="InterPro" id="IPR016135">
    <property type="entry name" value="UBQ-conjugating_enzyme/RWD"/>
</dbReference>
<organism evidence="3 4">
    <name type="scientific">Salvia divinorum</name>
    <name type="common">Maria pastora</name>
    <name type="synonym">Diviner's sage</name>
    <dbReference type="NCBI Taxonomy" id="28513"/>
    <lineage>
        <taxon>Eukaryota</taxon>
        <taxon>Viridiplantae</taxon>
        <taxon>Streptophyta</taxon>
        <taxon>Embryophyta</taxon>
        <taxon>Tracheophyta</taxon>
        <taxon>Spermatophyta</taxon>
        <taxon>Magnoliopsida</taxon>
        <taxon>eudicotyledons</taxon>
        <taxon>Gunneridae</taxon>
        <taxon>Pentapetalae</taxon>
        <taxon>asterids</taxon>
        <taxon>lamiids</taxon>
        <taxon>Lamiales</taxon>
        <taxon>Lamiaceae</taxon>
        <taxon>Nepetoideae</taxon>
        <taxon>Mentheae</taxon>
        <taxon>Salviinae</taxon>
        <taxon>Salvia</taxon>
        <taxon>Salvia subgen. Calosphace</taxon>
    </lineage>
</organism>
<keyword evidence="2" id="KW-0833">Ubl conjugation pathway</keyword>
<proteinExistence type="predicted"/>
<dbReference type="GO" id="GO:0061631">
    <property type="term" value="F:ubiquitin conjugating enzyme activity"/>
    <property type="evidence" value="ECO:0007669"/>
    <property type="project" value="UniProtKB-EC"/>
</dbReference>
<protein>
    <submittedName>
        <fullName evidence="3">Ubiquitin-conjugating enzyme E2 23</fullName>
        <ecNumber evidence="3">2.3.2.24</ecNumber>
    </submittedName>
</protein>
<evidence type="ECO:0000256" key="2">
    <source>
        <dbReference type="ARBA" id="ARBA00022786"/>
    </source>
</evidence>
<evidence type="ECO:0000256" key="1">
    <source>
        <dbReference type="ARBA" id="ARBA00022679"/>
    </source>
</evidence>
<dbReference type="AlphaFoldDB" id="A0ABD1GAL7"/>
<dbReference type="Proteomes" id="UP001567538">
    <property type="component" value="Unassembled WGS sequence"/>
</dbReference>
<evidence type="ECO:0000313" key="4">
    <source>
        <dbReference type="Proteomes" id="UP001567538"/>
    </source>
</evidence>
<reference evidence="3 4" key="1">
    <citation type="submission" date="2024-06" db="EMBL/GenBank/DDBJ databases">
        <title>A chromosome level genome sequence of Diviner's sage (Salvia divinorum).</title>
        <authorList>
            <person name="Ford S.A."/>
            <person name="Ro D.-K."/>
            <person name="Ness R.W."/>
            <person name="Phillips M.A."/>
        </authorList>
    </citation>
    <scope>NUCLEOTIDE SEQUENCE [LARGE SCALE GENOMIC DNA]</scope>
    <source>
        <strain evidence="3">SAF-2024a</strain>
        <tissue evidence="3">Leaf</tissue>
    </source>
</reference>
<evidence type="ECO:0000313" key="3">
    <source>
        <dbReference type="EMBL" id="KAL1541174.1"/>
    </source>
</evidence>